<protein>
    <recommendedName>
        <fullName evidence="3">HK97 gp10 family phage protein</fullName>
    </recommendedName>
</protein>
<gene>
    <name evidence="1" type="ORF">ACFQ27_04095</name>
</gene>
<dbReference type="Proteomes" id="UP001597216">
    <property type="component" value="Unassembled WGS sequence"/>
</dbReference>
<evidence type="ECO:0000313" key="2">
    <source>
        <dbReference type="Proteomes" id="UP001597216"/>
    </source>
</evidence>
<organism evidence="1 2">
    <name type="scientific">Phenylobacterium conjunctum</name>
    <dbReference type="NCBI Taxonomy" id="1298959"/>
    <lineage>
        <taxon>Bacteria</taxon>
        <taxon>Pseudomonadati</taxon>
        <taxon>Pseudomonadota</taxon>
        <taxon>Alphaproteobacteria</taxon>
        <taxon>Caulobacterales</taxon>
        <taxon>Caulobacteraceae</taxon>
        <taxon>Phenylobacterium</taxon>
    </lineage>
</organism>
<dbReference type="EMBL" id="JBHTLQ010000006">
    <property type="protein sequence ID" value="MFD1189751.1"/>
    <property type="molecule type" value="Genomic_DNA"/>
</dbReference>
<proteinExistence type="predicted"/>
<keyword evidence="2" id="KW-1185">Reference proteome</keyword>
<sequence>MPGPFEMALRQFAERAGDNADKVVRQVVLEIGSRLIYRSPVDTGRFRANWFYSFNALNHASTEATGATAVNDIDQVPGRAAMGVHYIQNNLPYAMALERGHSPQAPGGLVGITVAEFDGIVDRAAAEVQR</sequence>
<dbReference type="RefSeq" id="WP_377352686.1">
    <property type="nucleotide sequence ID" value="NZ_JBHTLQ010000006.1"/>
</dbReference>
<evidence type="ECO:0008006" key="3">
    <source>
        <dbReference type="Google" id="ProtNLM"/>
    </source>
</evidence>
<comment type="caution">
    <text evidence="1">The sequence shown here is derived from an EMBL/GenBank/DDBJ whole genome shotgun (WGS) entry which is preliminary data.</text>
</comment>
<accession>A0ABW3T049</accession>
<evidence type="ECO:0000313" key="1">
    <source>
        <dbReference type="EMBL" id="MFD1189751.1"/>
    </source>
</evidence>
<name>A0ABW3T049_9CAUL</name>
<reference evidence="2" key="1">
    <citation type="journal article" date="2019" name="Int. J. Syst. Evol. Microbiol.">
        <title>The Global Catalogue of Microorganisms (GCM) 10K type strain sequencing project: providing services to taxonomists for standard genome sequencing and annotation.</title>
        <authorList>
            <consortium name="The Broad Institute Genomics Platform"/>
            <consortium name="The Broad Institute Genome Sequencing Center for Infectious Disease"/>
            <person name="Wu L."/>
            <person name="Ma J."/>
        </authorList>
    </citation>
    <scope>NUCLEOTIDE SEQUENCE [LARGE SCALE GENOMIC DNA]</scope>
    <source>
        <strain evidence="2">CCUG 55074</strain>
    </source>
</reference>